<dbReference type="SUPFAM" id="SSF89796">
    <property type="entry name" value="CoA-transferase family III (CaiB/BaiF)"/>
    <property type="match status" value="1"/>
</dbReference>
<keyword evidence="3" id="KW-1185">Reference proteome</keyword>
<dbReference type="Gene3D" id="3.30.1540.10">
    <property type="entry name" value="formyl-coa transferase, domain 3"/>
    <property type="match status" value="1"/>
</dbReference>
<protein>
    <submittedName>
        <fullName evidence="2">CoA transferase</fullName>
    </submittedName>
</protein>
<gene>
    <name evidence="2" type="ORF">HND93_25250</name>
</gene>
<dbReference type="Pfam" id="PF02515">
    <property type="entry name" value="CoA_transf_3"/>
    <property type="match status" value="1"/>
</dbReference>
<proteinExistence type="predicted"/>
<dbReference type="RefSeq" id="WP_180284800.1">
    <property type="nucleotide sequence ID" value="NZ_JABFDB010000023.1"/>
</dbReference>
<dbReference type="Gene3D" id="3.40.50.10540">
    <property type="entry name" value="Crotonobetainyl-coa:carnitine coa-transferase, domain 1"/>
    <property type="match status" value="1"/>
</dbReference>
<dbReference type="InterPro" id="IPR003673">
    <property type="entry name" value="CoA-Trfase_fam_III"/>
</dbReference>
<evidence type="ECO:0000313" key="2">
    <source>
        <dbReference type="EMBL" id="NYZ23028.1"/>
    </source>
</evidence>
<dbReference type="InterPro" id="IPR050483">
    <property type="entry name" value="CoA-transferase_III_domain"/>
</dbReference>
<keyword evidence="1 2" id="KW-0808">Transferase</keyword>
<dbReference type="PANTHER" id="PTHR48207">
    <property type="entry name" value="SUCCINATE--HYDROXYMETHYLGLUTARATE COA-TRANSFERASE"/>
    <property type="match status" value="1"/>
</dbReference>
<name>A0ABX2TIU2_9PROT</name>
<accession>A0ABX2TIU2</accession>
<organism evidence="2 3">
    <name type="scientific">Azospirillum oleiclasticum</name>
    <dbReference type="NCBI Taxonomy" id="2735135"/>
    <lineage>
        <taxon>Bacteria</taxon>
        <taxon>Pseudomonadati</taxon>
        <taxon>Pseudomonadota</taxon>
        <taxon>Alphaproteobacteria</taxon>
        <taxon>Rhodospirillales</taxon>
        <taxon>Azospirillaceae</taxon>
        <taxon>Azospirillum</taxon>
    </lineage>
</organism>
<reference evidence="2 3" key="1">
    <citation type="submission" date="2020-05" db="EMBL/GenBank/DDBJ databases">
        <title>Azospirillum oleiclasticum sp. nov, a nitrogen-fixing and heavy crude oil-emulsifying bacterium isolated from the crude oil of Yumen Oilfield.</title>
        <authorList>
            <person name="Wu D."/>
            <person name="Cai M."/>
            <person name="Zhang X."/>
        </authorList>
    </citation>
    <scope>NUCLEOTIDE SEQUENCE [LARGE SCALE GENOMIC DNA]</scope>
    <source>
        <strain evidence="2 3">ROY-1-1-2</strain>
    </source>
</reference>
<sequence>MGPLAGTKIIDLTSVLMGPSATQMLGDMGADVIKVESPDGDLVRQIGPQRNAGMGAIFLNANRSKRSICLDLKQPAGREALLRLADDADILTYNIRPQAMTRLGLDYETLAARNPRLIYAGLFGFGQDGPYAARPAYDDLIQGASVMSALIARAGDGTPRYVPTAIADRVVGLAAVGAICATLVNRDRTGLGQRVDIPMFETMVSFVLSDHLSGLTFEPPLDGGGYARQLSPERRPYRTRDGYICAVIYTDKQWTNFLKAIGREDLPASDPRFARFADRQKHVDFVYGELALMFTERTTAEWMELLDRADVPAMPMHDFTSILDDPHLTRTGFFQTHEHPTEGPVRAMRMSASWSRTPVAIRQLAPRKGEHGLDILREAGFGEDEIAALLLQHAMTVPAQAAGADADL</sequence>
<comment type="caution">
    <text evidence="2">The sequence shown here is derived from an EMBL/GenBank/DDBJ whole genome shotgun (WGS) entry which is preliminary data.</text>
</comment>
<dbReference type="GO" id="GO:0016740">
    <property type="term" value="F:transferase activity"/>
    <property type="evidence" value="ECO:0007669"/>
    <property type="project" value="UniProtKB-KW"/>
</dbReference>
<dbReference type="EMBL" id="JABFDB010000023">
    <property type="protein sequence ID" value="NYZ23028.1"/>
    <property type="molecule type" value="Genomic_DNA"/>
</dbReference>
<dbReference type="InterPro" id="IPR044855">
    <property type="entry name" value="CoA-Trfase_III_dom3_sf"/>
</dbReference>
<evidence type="ECO:0000313" key="3">
    <source>
        <dbReference type="Proteomes" id="UP000584642"/>
    </source>
</evidence>
<evidence type="ECO:0000256" key="1">
    <source>
        <dbReference type="ARBA" id="ARBA00022679"/>
    </source>
</evidence>
<dbReference type="Proteomes" id="UP000584642">
    <property type="component" value="Unassembled WGS sequence"/>
</dbReference>
<dbReference type="InterPro" id="IPR023606">
    <property type="entry name" value="CoA-Trfase_III_dom_1_sf"/>
</dbReference>
<dbReference type="PANTHER" id="PTHR48207:SF4">
    <property type="entry name" value="BLL6097 PROTEIN"/>
    <property type="match status" value="1"/>
</dbReference>